<dbReference type="GO" id="GO:0030552">
    <property type="term" value="F:cAMP binding"/>
    <property type="evidence" value="ECO:0000318"/>
    <property type="project" value="GO_Central"/>
</dbReference>
<organism evidence="2 3">
    <name type="scientific">Paramecium tetraurelia</name>
    <dbReference type="NCBI Taxonomy" id="5888"/>
    <lineage>
        <taxon>Eukaryota</taxon>
        <taxon>Sar</taxon>
        <taxon>Alveolata</taxon>
        <taxon>Ciliophora</taxon>
        <taxon>Intramacronucleata</taxon>
        <taxon>Oligohymenophorea</taxon>
        <taxon>Peniculida</taxon>
        <taxon>Parameciidae</taxon>
        <taxon>Paramecium</taxon>
    </lineage>
</organism>
<dbReference type="RefSeq" id="XP_001433656.1">
    <property type="nucleotide sequence ID" value="XM_001433619.1"/>
</dbReference>
<dbReference type="PANTHER" id="PTHR11635">
    <property type="entry name" value="CAMP-DEPENDENT PROTEIN KINASE REGULATORY CHAIN"/>
    <property type="match status" value="1"/>
</dbReference>
<proteinExistence type="predicted"/>
<dbReference type="CDD" id="cd00038">
    <property type="entry name" value="CAP_ED"/>
    <property type="match status" value="1"/>
</dbReference>
<dbReference type="OMA" id="HQIKQNF"/>
<dbReference type="GeneID" id="5019441"/>
<dbReference type="PANTHER" id="PTHR11635:SF152">
    <property type="entry name" value="CAMP-DEPENDENT PROTEIN KINASE TYPE I REGULATORY SUBUNIT-RELATED"/>
    <property type="match status" value="1"/>
</dbReference>
<dbReference type="HOGENOM" id="CLU_579343_0_0_1"/>
<dbReference type="Gene3D" id="2.60.120.10">
    <property type="entry name" value="Jelly Rolls"/>
    <property type="match status" value="1"/>
</dbReference>
<dbReference type="GO" id="GO:0005829">
    <property type="term" value="C:cytosol"/>
    <property type="evidence" value="ECO:0000318"/>
    <property type="project" value="GO_Central"/>
</dbReference>
<dbReference type="InParanoid" id="A0C642"/>
<name>A0C642_PARTE</name>
<dbReference type="Pfam" id="PF00027">
    <property type="entry name" value="cNMP_binding"/>
    <property type="match status" value="1"/>
</dbReference>
<dbReference type="EMBL" id="CT868043">
    <property type="protein sequence ID" value="CAK66259.1"/>
    <property type="molecule type" value="Genomic_DNA"/>
</dbReference>
<evidence type="ECO:0000313" key="2">
    <source>
        <dbReference type="EMBL" id="CAK66259.1"/>
    </source>
</evidence>
<feature type="domain" description="Cyclic nucleotide-binding" evidence="1">
    <location>
        <begin position="166"/>
        <end position="265"/>
    </location>
</feature>
<dbReference type="InterPro" id="IPR018490">
    <property type="entry name" value="cNMP-bd_dom_sf"/>
</dbReference>
<reference evidence="2 3" key="1">
    <citation type="journal article" date="2006" name="Nature">
        <title>Global trends of whole-genome duplications revealed by the ciliate Paramecium tetraurelia.</title>
        <authorList>
            <consortium name="Genoscope"/>
            <person name="Aury J.-M."/>
            <person name="Jaillon O."/>
            <person name="Duret L."/>
            <person name="Noel B."/>
            <person name="Jubin C."/>
            <person name="Porcel B.M."/>
            <person name="Segurens B."/>
            <person name="Daubin V."/>
            <person name="Anthouard V."/>
            <person name="Aiach N."/>
            <person name="Arnaiz O."/>
            <person name="Billaut A."/>
            <person name="Beisson J."/>
            <person name="Blanc I."/>
            <person name="Bouhouche K."/>
            <person name="Camara F."/>
            <person name="Duharcourt S."/>
            <person name="Guigo R."/>
            <person name="Gogendeau D."/>
            <person name="Katinka M."/>
            <person name="Keller A.-M."/>
            <person name="Kissmehl R."/>
            <person name="Klotz C."/>
            <person name="Koll F."/>
            <person name="Le Moue A."/>
            <person name="Lepere C."/>
            <person name="Malinsky S."/>
            <person name="Nowacki M."/>
            <person name="Nowak J.K."/>
            <person name="Plattner H."/>
            <person name="Poulain J."/>
            <person name="Ruiz F."/>
            <person name="Serrano V."/>
            <person name="Zagulski M."/>
            <person name="Dessen P."/>
            <person name="Betermier M."/>
            <person name="Weissenbach J."/>
            <person name="Scarpelli C."/>
            <person name="Schachter V."/>
            <person name="Sperling L."/>
            <person name="Meyer E."/>
            <person name="Cohen J."/>
            <person name="Wincker P."/>
        </authorList>
    </citation>
    <scope>NUCLEOTIDE SEQUENCE [LARGE SCALE GENOMIC DNA]</scope>
    <source>
        <strain evidence="2 3">Stock d4-2</strain>
    </source>
</reference>
<dbReference type="OrthoDB" id="295099at2759"/>
<dbReference type="SUPFAM" id="SSF51206">
    <property type="entry name" value="cAMP-binding domain-like"/>
    <property type="match status" value="1"/>
</dbReference>
<evidence type="ECO:0000259" key="1">
    <source>
        <dbReference type="PROSITE" id="PS50042"/>
    </source>
</evidence>
<sequence>MKKAIKQKVKMLGALELDRQIKRKLESTNYSILQNFDVYQLPYCRRPHKHYADVEQLKKFLQHIPYLKEITEGMSMRLVEKIIHQLSLKFLPANSQCDSQFQIMLSGEIQIGQRTFVQTDTLNEVGTVIRDAWVLVLSNEGYNDLIREYHENLLAQKLHLIQQYSVFSKISIQRLKNQLDQFKQEQATNNTILYQEKQPADSFYLIVQGEIKLIQEDIELQLLGPKCVFGEMELVEGNELRLHKAIVTQHTSYYRIGYHQLKILLNSSCLYETFCQNYHIKAQFWKARKQQCKKEVIIPIDYSEFKHEIPKTYHNYLSASKLLKYAKQSTIVTQDDQQETKEDKVLEYYKQFNHQIKQNFKNNHLLRKVLIQAKQTNHDLPIMKGLQLERYLPKNHFTHKKSLKIINQFNETKQQGFVLDIESYPTTTTFVKGSRLFSAATRQQSAATCRLQSAAPKLFTSPSQLQSYRPMTAVQRSKTNEAK</sequence>
<dbReference type="InterPro" id="IPR014710">
    <property type="entry name" value="RmlC-like_jellyroll"/>
</dbReference>
<dbReference type="KEGG" id="ptm:GSPATT00035388001"/>
<evidence type="ECO:0000313" key="3">
    <source>
        <dbReference type="Proteomes" id="UP000000600"/>
    </source>
</evidence>
<gene>
    <name evidence="2" type="ORF">GSPATT00035388001</name>
</gene>
<protein>
    <recommendedName>
        <fullName evidence="1">Cyclic nucleotide-binding domain-containing protein</fullName>
    </recommendedName>
</protein>
<dbReference type="GO" id="GO:0004862">
    <property type="term" value="F:cAMP-dependent protein kinase inhibitor activity"/>
    <property type="evidence" value="ECO:0000318"/>
    <property type="project" value="GO_Central"/>
</dbReference>
<dbReference type="InterPro" id="IPR000595">
    <property type="entry name" value="cNMP-bd_dom"/>
</dbReference>
<dbReference type="AlphaFoldDB" id="A0C642"/>
<dbReference type="GO" id="GO:0034236">
    <property type="term" value="F:protein kinase A catalytic subunit binding"/>
    <property type="evidence" value="ECO:0000318"/>
    <property type="project" value="GO_Central"/>
</dbReference>
<dbReference type="InterPro" id="IPR050503">
    <property type="entry name" value="cAMP-dep_PK_reg_su-like"/>
</dbReference>
<dbReference type="GO" id="GO:0007189">
    <property type="term" value="P:adenylate cyclase-activating G protein-coupled receptor signaling pathway"/>
    <property type="evidence" value="ECO:0000318"/>
    <property type="project" value="GO_Central"/>
</dbReference>
<dbReference type="GO" id="GO:0005952">
    <property type="term" value="C:cAMP-dependent protein kinase complex"/>
    <property type="evidence" value="ECO:0000318"/>
    <property type="project" value="GO_Central"/>
</dbReference>
<accession>A0C642</accession>
<dbReference type="Proteomes" id="UP000000600">
    <property type="component" value="Unassembled WGS sequence"/>
</dbReference>
<keyword evidence="3" id="KW-1185">Reference proteome</keyword>
<dbReference type="PROSITE" id="PS50042">
    <property type="entry name" value="CNMP_BINDING_3"/>
    <property type="match status" value="1"/>
</dbReference>